<accession>A0A562ZSW1</accession>
<gene>
    <name evidence="2" type="ORF">FN976_11130</name>
</gene>
<dbReference type="Proteomes" id="UP000318199">
    <property type="component" value="Unassembled WGS sequence"/>
</dbReference>
<name>A0A562ZSW1_9BURK</name>
<evidence type="ECO:0000313" key="2">
    <source>
        <dbReference type="EMBL" id="TWO71461.1"/>
    </source>
</evidence>
<organism evidence="2 3">
    <name type="scientific">Caenimonas sedimenti</name>
    <dbReference type="NCBI Taxonomy" id="2596921"/>
    <lineage>
        <taxon>Bacteria</taxon>
        <taxon>Pseudomonadati</taxon>
        <taxon>Pseudomonadota</taxon>
        <taxon>Betaproteobacteria</taxon>
        <taxon>Burkholderiales</taxon>
        <taxon>Comamonadaceae</taxon>
        <taxon>Caenimonas</taxon>
    </lineage>
</organism>
<protein>
    <recommendedName>
        <fullName evidence="4">Conjugal transfer protein TrbJ</fullName>
    </recommendedName>
</protein>
<evidence type="ECO:0000313" key="3">
    <source>
        <dbReference type="Proteomes" id="UP000318199"/>
    </source>
</evidence>
<dbReference type="RefSeq" id="WP_186510834.1">
    <property type="nucleotide sequence ID" value="NZ_VOBQ01000008.1"/>
</dbReference>
<comment type="caution">
    <text evidence="2">The sequence shown here is derived from an EMBL/GenBank/DDBJ whole genome shotgun (WGS) entry which is preliminary data.</text>
</comment>
<keyword evidence="3" id="KW-1185">Reference proteome</keyword>
<reference evidence="2 3" key="1">
    <citation type="submission" date="2019-07" db="EMBL/GenBank/DDBJ databases">
        <title>Caenimonas sedimenti sp. nov., isolated from activated sludge.</title>
        <authorList>
            <person name="Xu J."/>
        </authorList>
    </citation>
    <scope>NUCLEOTIDE SEQUENCE [LARGE SCALE GENOMIC DNA]</scope>
    <source>
        <strain evidence="2 3">HX-9-20</strain>
    </source>
</reference>
<feature type="region of interest" description="Disordered" evidence="1">
    <location>
        <begin position="203"/>
        <end position="243"/>
    </location>
</feature>
<dbReference type="EMBL" id="VOBQ01000008">
    <property type="protein sequence ID" value="TWO71461.1"/>
    <property type="molecule type" value="Genomic_DNA"/>
</dbReference>
<feature type="compositionally biased region" description="Basic and acidic residues" evidence="1">
    <location>
        <begin position="210"/>
        <end position="235"/>
    </location>
</feature>
<evidence type="ECO:0000256" key="1">
    <source>
        <dbReference type="SAM" id="MobiDB-lite"/>
    </source>
</evidence>
<evidence type="ECO:0008006" key="4">
    <source>
        <dbReference type="Google" id="ProtNLM"/>
    </source>
</evidence>
<sequence>MALAVPMAPAQAGGSVAGATEPTQLMNNLELLKIAIDQALSAKKLIQKYALQMEQFGLEQLNIQSLAGLPAGLAPDALKAFNDVMQYKQALENLQGSLTVQSRAIEQRMTEARLLGKGWKGYLVDVAAEASRREKRAIERLRYEETVIKQVQSDYAFARNLQNQIPSTVGQHQSIQMLNTQMNRVITQNGKLLEVVSASVGRQADEDADKAESMTRAAAEREQMRQRQEAIETRQRAFGGFSQ</sequence>
<dbReference type="AlphaFoldDB" id="A0A562ZSW1"/>
<proteinExistence type="predicted"/>